<evidence type="ECO:0000256" key="2">
    <source>
        <dbReference type="ARBA" id="ARBA00022679"/>
    </source>
</evidence>
<dbReference type="PROSITE" id="PS50105">
    <property type="entry name" value="SAM_DOMAIN"/>
    <property type="match status" value="1"/>
</dbReference>
<dbReference type="GO" id="GO:0005524">
    <property type="term" value="F:ATP binding"/>
    <property type="evidence" value="ECO:0007669"/>
    <property type="project" value="UniProtKB-UniRule"/>
</dbReference>
<dbReference type="PANTHER" id="PTHR46485">
    <property type="entry name" value="LIM DOMAIN KINASE 1"/>
    <property type="match status" value="1"/>
</dbReference>
<dbReference type="InterPro" id="IPR001849">
    <property type="entry name" value="PH_domain"/>
</dbReference>
<dbReference type="Pfam" id="PF00069">
    <property type="entry name" value="Pkinase"/>
    <property type="match status" value="1"/>
</dbReference>
<dbReference type="GO" id="GO:0004674">
    <property type="term" value="F:protein serine/threonine kinase activity"/>
    <property type="evidence" value="ECO:0007669"/>
    <property type="project" value="UniProtKB-KW"/>
</dbReference>
<evidence type="ECO:0000256" key="3">
    <source>
        <dbReference type="ARBA" id="ARBA00022741"/>
    </source>
</evidence>
<dbReference type="OrthoDB" id="4062651at2759"/>
<reference evidence="9" key="2">
    <citation type="submission" date="2019-06" db="EMBL/GenBank/DDBJ databases">
        <title>Genomics analysis of Aphanomyces spp. identifies a new class of oomycete effector associated with host adaptation.</title>
        <authorList>
            <person name="Gaulin E."/>
        </authorList>
    </citation>
    <scope>NUCLEOTIDE SEQUENCE</scope>
    <source>
        <strain evidence="9">CBS 578.67</strain>
    </source>
</reference>
<dbReference type="PANTHER" id="PTHR46485:SF5">
    <property type="entry name" value="CENTER DIVIDER, ISOFORM A"/>
    <property type="match status" value="1"/>
</dbReference>
<dbReference type="SUPFAM" id="SSF47769">
    <property type="entry name" value="SAM/Pointed domain"/>
    <property type="match status" value="1"/>
</dbReference>
<evidence type="ECO:0000313" key="11">
    <source>
        <dbReference type="Proteomes" id="UP000332933"/>
    </source>
</evidence>
<dbReference type="PROSITE" id="PS00107">
    <property type="entry name" value="PROTEIN_KINASE_ATP"/>
    <property type="match status" value="1"/>
</dbReference>
<dbReference type="SUPFAM" id="SSF50729">
    <property type="entry name" value="PH domain-like"/>
    <property type="match status" value="1"/>
</dbReference>
<dbReference type="SMART" id="SM00233">
    <property type="entry name" value="PH"/>
    <property type="match status" value="1"/>
</dbReference>
<name>A0A485L0R1_9STRA</name>
<evidence type="ECO:0000256" key="1">
    <source>
        <dbReference type="ARBA" id="ARBA00022527"/>
    </source>
</evidence>
<feature type="domain" description="SAM" evidence="8">
    <location>
        <begin position="474"/>
        <end position="536"/>
    </location>
</feature>
<feature type="domain" description="Protein kinase" evidence="7">
    <location>
        <begin position="56"/>
        <end position="313"/>
    </location>
</feature>
<dbReference type="PROSITE" id="PS50011">
    <property type="entry name" value="PROTEIN_KINASE_DOM"/>
    <property type="match status" value="1"/>
</dbReference>
<dbReference type="Proteomes" id="UP000332933">
    <property type="component" value="Unassembled WGS sequence"/>
</dbReference>
<dbReference type="Pfam" id="PF00536">
    <property type="entry name" value="SAM_1"/>
    <property type="match status" value="1"/>
</dbReference>
<gene>
    <name evidence="10" type="primary">Aste57867_14481</name>
    <name evidence="9" type="ORF">As57867_014427</name>
    <name evidence="10" type="ORF">ASTE57867_14481</name>
</gene>
<evidence type="ECO:0000313" key="9">
    <source>
        <dbReference type="EMBL" id="KAF0694642.1"/>
    </source>
</evidence>
<dbReference type="SUPFAM" id="SSF56112">
    <property type="entry name" value="Protein kinase-like (PK-like)"/>
    <property type="match status" value="1"/>
</dbReference>
<dbReference type="InterPro" id="IPR013761">
    <property type="entry name" value="SAM/pointed_sf"/>
</dbReference>
<dbReference type="InterPro" id="IPR011009">
    <property type="entry name" value="Kinase-like_dom_sf"/>
</dbReference>
<protein>
    <submittedName>
        <fullName evidence="10">Aste57867_14481 protein</fullName>
    </submittedName>
</protein>
<organism evidence="10 11">
    <name type="scientific">Aphanomyces stellatus</name>
    <dbReference type="NCBI Taxonomy" id="120398"/>
    <lineage>
        <taxon>Eukaryota</taxon>
        <taxon>Sar</taxon>
        <taxon>Stramenopiles</taxon>
        <taxon>Oomycota</taxon>
        <taxon>Saprolegniomycetes</taxon>
        <taxon>Saprolegniales</taxon>
        <taxon>Verrucalvaceae</taxon>
        <taxon>Aphanomyces</taxon>
    </lineage>
</organism>
<dbReference type="AlphaFoldDB" id="A0A485L0R1"/>
<dbReference type="Gene3D" id="1.10.510.10">
    <property type="entry name" value="Transferase(Phosphotransferase) domain 1"/>
    <property type="match status" value="1"/>
</dbReference>
<reference evidence="10 11" key="1">
    <citation type="submission" date="2019-03" db="EMBL/GenBank/DDBJ databases">
        <authorList>
            <person name="Gaulin E."/>
            <person name="Dumas B."/>
        </authorList>
    </citation>
    <scope>NUCLEOTIDE SEQUENCE [LARGE SCALE GENOMIC DNA]</scope>
    <source>
        <strain evidence="10">CBS 568.67</strain>
    </source>
</reference>
<keyword evidence="2" id="KW-0808">Transferase</keyword>
<dbReference type="SMART" id="SM00220">
    <property type="entry name" value="S_TKc"/>
    <property type="match status" value="1"/>
</dbReference>
<proteinExistence type="predicted"/>
<accession>A0A485L0R1</accession>
<dbReference type="Gene3D" id="1.10.150.50">
    <property type="entry name" value="Transcription Factor, Ets-1"/>
    <property type="match status" value="1"/>
</dbReference>
<dbReference type="SMART" id="SM00454">
    <property type="entry name" value="SAM"/>
    <property type="match status" value="1"/>
</dbReference>
<evidence type="ECO:0000259" key="7">
    <source>
        <dbReference type="PROSITE" id="PS50011"/>
    </source>
</evidence>
<evidence type="ECO:0000313" key="10">
    <source>
        <dbReference type="EMBL" id="VFT91303.1"/>
    </source>
</evidence>
<keyword evidence="4" id="KW-0418">Kinase</keyword>
<evidence type="ECO:0000256" key="6">
    <source>
        <dbReference type="PROSITE-ProRule" id="PRU10141"/>
    </source>
</evidence>
<evidence type="ECO:0000256" key="5">
    <source>
        <dbReference type="ARBA" id="ARBA00022840"/>
    </source>
</evidence>
<dbReference type="InterPro" id="IPR017441">
    <property type="entry name" value="Protein_kinase_ATP_BS"/>
</dbReference>
<keyword evidence="1" id="KW-0723">Serine/threonine-protein kinase</keyword>
<keyword evidence="5 6" id="KW-0067">ATP-binding</keyword>
<evidence type="ECO:0000259" key="8">
    <source>
        <dbReference type="PROSITE" id="PS50105"/>
    </source>
</evidence>
<feature type="binding site" evidence="6">
    <location>
        <position position="83"/>
    </location>
    <ligand>
        <name>ATP</name>
        <dbReference type="ChEBI" id="CHEBI:30616"/>
    </ligand>
</feature>
<sequence length="536" mass="58797">MRMGEIVAAIASVGSAAVGALRQCCQCSAEDVIEYELLSMERPSLRSPSTLHAKHLTIGPVIGCGAFATVFLATLHGQLVALKCQKAEAHVYRERDLLQTLHNSHVPRFIGACDWTTSGDVAEVWTVSEFMAGGDLSKALSTLTWAQVIQIALDTASALKYLHEKRIVHRDVKCANILLDENYHARICDFGFARELPSDDGPRKRSMTLCGTDAYMAPEIYFEEAYDERVDIFSFGVVLMELMCRRPIHKHNFLMRTPANHFAIDIDTFRDAVADATKKTCPSFLSSLMCLAEMCVATDADARPPADEIVDWLADLKATDAAGGARGSDVDTVCSDDGLHHHPVTPQPWNGSTAAAASPAYEGTLLVRRAPEDPWQPMRLVMRDAALTFHDDLGRVETIHLSSCQSIPETLSSRHWFIDVVCGDVWACQAATLVDTQIWVSMLNFGIKAATAANMAPGSDASEASSLVDDVCDDEVFTWLHALGLEHYFSEFKSKGFASLDFLRETGLEEDDFNFLGIASVDEQAALTRAISVLRE</sequence>
<dbReference type="EMBL" id="VJMH01005543">
    <property type="protein sequence ID" value="KAF0694642.1"/>
    <property type="molecule type" value="Genomic_DNA"/>
</dbReference>
<dbReference type="InterPro" id="IPR050940">
    <property type="entry name" value="Actin_reg-Ser/Thr_kinase"/>
</dbReference>
<evidence type="ECO:0000256" key="4">
    <source>
        <dbReference type="ARBA" id="ARBA00022777"/>
    </source>
</evidence>
<dbReference type="PROSITE" id="PS00108">
    <property type="entry name" value="PROTEIN_KINASE_ST"/>
    <property type="match status" value="1"/>
</dbReference>
<dbReference type="InterPro" id="IPR001660">
    <property type="entry name" value="SAM"/>
</dbReference>
<dbReference type="EMBL" id="CAADRA010005564">
    <property type="protein sequence ID" value="VFT91303.1"/>
    <property type="molecule type" value="Genomic_DNA"/>
</dbReference>
<dbReference type="InterPro" id="IPR008271">
    <property type="entry name" value="Ser/Thr_kinase_AS"/>
</dbReference>
<dbReference type="InterPro" id="IPR000719">
    <property type="entry name" value="Prot_kinase_dom"/>
</dbReference>
<keyword evidence="3 6" id="KW-0547">Nucleotide-binding</keyword>
<keyword evidence="11" id="KW-1185">Reference proteome</keyword>